<dbReference type="Proteomes" id="UP001207408">
    <property type="component" value="Unassembled WGS sequence"/>
</dbReference>
<dbReference type="Gene3D" id="3.40.50.12780">
    <property type="entry name" value="N-terminal domain of ligase-like"/>
    <property type="match status" value="1"/>
</dbReference>
<dbReference type="InterPro" id="IPR025110">
    <property type="entry name" value="AMP-bd_C"/>
</dbReference>
<accession>A0AAE3MAH3</accession>
<dbReference type="Gene3D" id="3.30.300.30">
    <property type="match status" value="1"/>
</dbReference>
<dbReference type="PANTHER" id="PTHR24096:SF267">
    <property type="entry name" value="MALONATE--COA LIGASE ACSF3, MITOCHONDRIAL"/>
    <property type="match status" value="1"/>
</dbReference>
<dbReference type="InterPro" id="IPR000873">
    <property type="entry name" value="AMP-dep_synth/lig_dom"/>
</dbReference>
<dbReference type="AlphaFoldDB" id="A0AAE3MAH3"/>
<evidence type="ECO:0000313" key="3">
    <source>
        <dbReference type="EMBL" id="MCW3804118.1"/>
    </source>
</evidence>
<dbReference type="RefSeq" id="WP_301197341.1">
    <property type="nucleotide sequence ID" value="NZ_JAPDPI010000001.1"/>
</dbReference>
<feature type="domain" description="AMP-binding enzyme C-terminal" evidence="2">
    <location>
        <begin position="406"/>
        <end position="482"/>
    </location>
</feature>
<dbReference type="EMBL" id="JAPDPI010000001">
    <property type="protein sequence ID" value="MCW3804118.1"/>
    <property type="molecule type" value="Genomic_DNA"/>
</dbReference>
<dbReference type="SUPFAM" id="SSF56801">
    <property type="entry name" value="Acetyl-CoA synthetase-like"/>
    <property type="match status" value="1"/>
</dbReference>
<dbReference type="GO" id="GO:0016405">
    <property type="term" value="F:CoA-ligase activity"/>
    <property type="evidence" value="ECO:0007669"/>
    <property type="project" value="TreeGrafter"/>
</dbReference>
<name>A0AAE3MAH3_9BACT</name>
<dbReference type="Pfam" id="PF00501">
    <property type="entry name" value="AMP-binding"/>
    <property type="match status" value="1"/>
</dbReference>
<feature type="domain" description="AMP-dependent synthetase/ligase" evidence="1">
    <location>
        <begin position="18"/>
        <end position="356"/>
    </location>
</feature>
<evidence type="ECO:0000259" key="2">
    <source>
        <dbReference type="Pfam" id="PF13193"/>
    </source>
</evidence>
<protein>
    <submittedName>
        <fullName evidence="3">AMP-binding protein</fullName>
    </submittedName>
</protein>
<dbReference type="InterPro" id="IPR042099">
    <property type="entry name" value="ANL_N_sf"/>
</dbReference>
<evidence type="ECO:0000313" key="4">
    <source>
        <dbReference type="Proteomes" id="UP001207408"/>
    </source>
</evidence>
<sequence>MNCIDYLLPKDINKDDLFVLGQREPLTFYDIRRKVASLAVELKSEFGSGNKFVLLSPNNNYFIICYLAIMKSGNAVIPLNPATEKESLDFVKGQAEVRLAFIPQLLQKRVQVSFENIWGEDELERISLENPDVYYEEEGDFDPNTLAQIIYTSGSTAMPKGVMISHKNIIANTSSIIEYLQLTDEDIMECVLPFFYCYGLSLLHTHLKVKGKIVLNNNFIFLGSVINDFKKYKCTGFAGVPSHFQILLRKSDSFKNEVLPDLRYVTQAGGKLHTVFIEEFRKAKPFTKFIVMYGQTEATARLSYLPVDRLDDKLGSIGKGIPGVELRVVNEKGDPVKAGEVGEIIAKGDNVMRGYYKDEESTSETIKKGWLYTGDLAKVDEDGFIYHAARKKEIIKVGGRRVSPKEIEEVIVSMPGVVDCTIEAVADDVLGEAIKAVLVKNESANGLSGDDVKEFCSTKLAAYKIPHIVEFTTKMQVNSAGKKVKGKM</sequence>
<evidence type="ECO:0000259" key="1">
    <source>
        <dbReference type="Pfam" id="PF00501"/>
    </source>
</evidence>
<dbReference type="InterPro" id="IPR045851">
    <property type="entry name" value="AMP-bd_C_sf"/>
</dbReference>
<gene>
    <name evidence="3" type="ORF">OM074_00705</name>
</gene>
<proteinExistence type="predicted"/>
<dbReference type="Pfam" id="PF13193">
    <property type="entry name" value="AMP-binding_C"/>
    <property type="match status" value="1"/>
</dbReference>
<reference evidence="3" key="1">
    <citation type="submission" date="2022-10" db="EMBL/GenBank/DDBJ databases">
        <authorList>
            <person name="Yu W.X."/>
        </authorList>
    </citation>
    <scope>NUCLEOTIDE SEQUENCE</scope>
    <source>
        <strain evidence="3">D04</strain>
    </source>
</reference>
<organism evidence="3 4">
    <name type="scientific">Plebeiibacterium marinum</name>
    <dbReference type="NCBI Taxonomy" id="2992111"/>
    <lineage>
        <taxon>Bacteria</taxon>
        <taxon>Pseudomonadati</taxon>
        <taxon>Bacteroidota</taxon>
        <taxon>Bacteroidia</taxon>
        <taxon>Marinilabiliales</taxon>
        <taxon>Marinilabiliaceae</taxon>
        <taxon>Plebeiibacterium</taxon>
    </lineage>
</organism>
<comment type="caution">
    <text evidence="3">The sequence shown here is derived from an EMBL/GenBank/DDBJ whole genome shotgun (WGS) entry which is preliminary data.</text>
</comment>
<dbReference type="PANTHER" id="PTHR24096">
    <property type="entry name" value="LONG-CHAIN-FATTY-ACID--COA LIGASE"/>
    <property type="match status" value="1"/>
</dbReference>
<keyword evidence="4" id="KW-1185">Reference proteome</keyword>